<reference evidence="14" key="1">
    <citation type="submission" date="2017-02" db="UniProtKB">
        <authorList>
            <consortium name="WormBaseParasite"/>
        </authorList>
    </citation>
    <scope>IDENTIFICATION</scope>
</reference>
<keyword evidence="5" id="KW-0812">Transmembrane</keyword>
<dbReference type="Gene3D" id="3.30.710.10">
    <property type="entry name" value="Potassium Channel Kv1.1, Chain A"/>
    <property type="match status" value="1"/>
</dbReference>
<dbReference type="GO" id="GO:0005742">
    <property type="term" value="C:mitochondrial outer membrane translocase complex"/>
    <property type="evidence" value="ECO:0007669"/>
    <property type="project" value="InterPro"/>
</dbReference>
<dbReference type="InterPro" id="IPR011333">
    <property type="entry name" value="SKP1/BTB/POZ_sf"/>
</dbReference>
<dbReference type="GO" id="GO:0030150">
    <property type="term" value="P:protein import into mitochondrial matrix"/>
    <property type="evidence" value="ECO:0007669"/>
    <property type="project" value="InterPro"/>
</dbReference>
<dbReference type="PANTHER" id="PTHR46722:SF1">
    <property type="entry name" value="MITOCHONDRIAL IMPORT RECEPTOR SUBUNIT TOM7 HOMOLOG"/>
    <property type="match status" value="1"/>
</dbReference>
<evidence type="ECO:0000256" key="5">
    <source>
        <dbReference type="ARBA" id="ARBA00022692"/>
    </source>
</evidence>
<keyword evidence="6" id="KW-1000">Mitochondrion outer membrane</keyword>
<evidence type="ECO:0000256" key="2">
    <source>
        <dbReference type="ARBA" id="ARBA00010917"/>
    </source>
</evidence>
<dbReference type="InterPro" id="IPR036296">
    <property type="entry name" value="SKP1-like_dim_sf"/>
</dbReference>
<keyword evidence="13" id="KW-1185">Reference proteome</keyword>
<dbReference type="GO" id="GO:0006511">
    <property type="term" value="P:ubiquitin-dependent protein catabolic process"/>
    <property type="evidence" value="ECO:0007669"/>
    <property type="project" value="InterPro"/>
</dbReference>
<keyword evidence="8" id="KW-1133">Transmembrane helix</keyword>
<keyword evidence="10" id="KW-0472">Membrane</keyword>
<dbReference type="SUPFAM" id="SSF81382">
    <property type="entry name" value="Skp1 dimerisation domain-like"/>
    <property type="match status" value="1"/>
</dbReference>
<dbReference type="GO" id="GO:1903955">
    <property type="term" value="P:positive regulation of protein targeting to mitochondrion"/>
    <property type="evidence" value="ECO:0007669"/>
    <property type="project" value="TreeGrafter"/>
</dbReference>
<sequence>MQLSHSQKQLVLKTVNVSTFVFQWGFVPFVVYLGFRKGPEPLPNGQFSNEQVTLVILQKTGRRRCRAVVKISRMMVAEFLVAMTMLRTNNDLLFLSSPASLCSILKVADYFECPTLIRRVLATINDKLVGESPSDICEAFNILSDRTAEQRSQMEHENVWNFNC</sequence>
<evidence type="ECO:0000256" key="3">
    <source>
        <dbReference type="ARBA" id="ARBA00014537"/>
    </source>
</evidence>
<evidence type="ECO:0000256" key="10">
    <source>
        <dbReference type="ARBA" id="ARBA00023136"/>
    </source>
</evidence>
<evidence type="ECO:0000256" key="4">
    <source>
        <dbReference type="ARBA" id="ARBA00022448"/>
    </source>
</evidence>
<dbReference type="InterPro" id="IPR012621">
    <property type="entry name" value="Tom7"/>
</dbReference>
<evidence type="ECO:0000313" key="13">
    <source>
        <dbReference type="Proteomes" id="UP000271162"/>
    </source>
</evidence>
<name>A0A0N4XXI3_NIPBR</name>
<evidence type="ECO:0000256" key="9">
    <source>
        <dbReference type="ARBA" id="ARBA00023128"/>
    </source>
</evidence>
<dbReference type="EMBL" id="UYSL01019917">
    <property type="protein sequence ID" value="VDL71292.1"/>
    <property type="molecule type" value="Genomic_DNA"/>
</dbReference>
<keyword evidence="4" id="KW-0813">Transport</keyword>
<keyword evidence="7" id="KW-0653">Protein transport</keyword>
<evidence type="ECO:0000256" key="1">
    <source>
        <dbReference type="ARBA" id="ARBA00004572"/>
    </source>
</evidence>
<evidence type="ECO:0000313" key="12">
    <source>
        <dbReference type="EMBL" id="VDL71292.1"/>
    </source>
</evidence>
<dbReference type="PANTHER" id="PTHR46722">
    <property type="entry name" value="MITOCHONDRIAL IMPORT RECEPTOR SUBUNIT TOM7 HOMOLOG"/>
    <property type="match status" value="1"/>
</dbReference>
<comment type="similarity">
    <text evidence="2">Belongs to the Tom7 family.</text>
</comment>
<dbReference type="Proteomes" id="UP000271162">
    <property type="component" value="Unassembled WGS sequence"/>
</dbReference>
<proteinExistence type="inferred from homology"/>
<reference evidence="12 13" key="2">
    <citation type="submission" date="2018-11" db="EMBL/GenBank/DDBJ databases">
        <authorList>
            <consortium name="Pathogen Informatics"/>
        </authorList>
    </citation>
    <scope>NUCLEOTIDE SEQUENCE [LARGE SCALE GENOMIC DNA]</scope>
</reference>
<evidence type="ECO:0000256" key="8">
    <source>
        <dbReference type="ARBA" id="ARBA00022989"/>
    </source>
</evidence>
<dbReference type="Pfam" id="PF08038">
    <property type="entry name" value="Tom7"/>
    <property type="match status" value="1"/>
</dbReference>
<evidence type="ECO:0000256" key="11">
    <source>
        <dbReference type="ARBA" id="ARBA00032786"/>
    </source>
</evidence>
<evidence type="ECO:0000256" key="7">
    <source>
        <dbReference type="ARBA" id="ARBA00022927"/>
    </source>
</evidence>
<accession>A0A0N4XXI3</accession>
<evidence type="ECO:0000256" key="6">
    <source>
        <dbReference type="ARBA" id="ARBA00022787"/>
    </source>
</evidence>
<evidence type="ECO:0000313" key="14">
    <source>
        <dbReference type="WBParaSite" id="NBR_0000770201-mRNA-1"/>
    </source>
</evidence>
<dbReference type="STRING" id="27835.A0A0N4XXI3"/>
<dbReference type="WBParaSite" id="NBR_0000770201-mRNA-1">
    <property type="protein sequence ID" value="NBR_0000770201-mRNA-1"/>
    <property type="gene ID" value="NBR_0000770201"/>
</dbReference>
<organism evidence="14">
    <name type="scientific">Nippostrongylus brasiliensis</name>
    <name type="common">Rat hookworm</name>
    <dbReference type="NCBI Taxonomy" id="27835"/>
    <lineage>
        <taxon>Eukaryota</taxon>
        <taxon>Metazoa</taxon>
        <taxon>Ecdysozoa</taxon>
        <taxon>Nematoda</taxon>
        <taxon>Chromadorea</taxon>
        <taxon>Rhabditida</taxon>
        <taxon>Rhabditina</taxon>
        <taxon>Rhabditomorpha</taxon>
        <taxon>Strongyloidea</taxon>
        <taxon>Heligmosomidae</taxon>
        <taxon>Nippostrongylus</taxon>
    </lineage>
</organism>
<protein>
    <recommendedName>
        <fullName evidence="3">Mitochondrial import receptor subunit TOM7 homolog</fullName>
    </recommendedName>
    <alternativeName>
        <fullName evidence="11">Translocase of outer membrane 7 kDa subunit homolog</fullName>
    </alternativeName>
</protein>
<dbReference type="AlphaFoldDB" id="A0A0N4XXI3"/>
<keyword evidence="9" id="KW-0496">Mitochondrion</keyword>
<gene>
    <name evidence="12" type="ORF">NBR_LOCUS7703</name>
</gene>
<comment type="subcellular location">
    <subcellularLocation>
        <location evidence="1">Mitochondrion outer membrane</location>
        <topology evidence="1">Single-pass membrane protein</topology>
    </subcellularLocation>
</comment>